<evidence type="ECO:0008006" key="6">
    <source>
        <dbReference type="Google" id="ProtNLM"/>
    </source>
</evidence>
<comment type="caution">
    <text evidence="4">The sequence shown here is derived from an EMBL/GenBank/DDBJ whole genome shotgun (WGS) entry which is preliminary data.</text>
</comment>
<keyword evidence="2" id="KW-0472">Membrane</keyword>
<protein>
    <recommendedName>
        <fullName evidence="6">Tetratricopeptide repeat protein</fullName>
    </recommendedName>
</protein>
<dbReference type="PANTHER" id="PTHR10098">
    <property type="entry name" value="RAPSYN-RELATED"/>
    <property type="match status" value="1"/>
</dbReference>
<keyword evidence="2" id="KW-0812">Transmembrane</keyword>
<dbReference type="InterPro" id="IPR011990">
    <property type="entry name" value="TPR-like_helical_dom_sf"/>
</dbReference>
<accession>A0ABW9RJ12</accession>
<dbReference type="Pfam" id="PF13181">
    <property type="entry name" value="TPR_8"/>
    <property type="match status" value="2"/>
</dbReference>
<keyword evidence="3" id="KW-0732">Signal</keyword>
<dbReference type="InterPro" id="IPR019734">
    <property type="entry name" value="TPR_rpt"/>
</dbReference>
<feature type="repeat" description="TPR" evidence="1">
    <location>
        <begin position="137"/>
        <end position="170"/>
    </location>
</feature>
<reference evidence="4 5" key="1">
    <citation type="submission" date="2019-02" db="EMBL/GenBank/DDBJ databases">
        <authorList>
            <person name="Goldberg S.R."/>
            <person name="Haltli B.A."/>
            <person name="Correa H."/>
            <person name="Russell K.G."/>
        </authorList>
    </citation>
    <scope>NUCLEOTIDE SEQUENCE [LARGE SCALE GENOMIC DNA]</scope>
    <source>
        <strain evidence="4 5">JCM 16186</strain>
    </source>
</reference>
<feature type="chain" id="PRO_5046324611" description="Tetratricopeptide repeat protein" evidence="3">
    <location>
        <begin position="22"/>
        <end position="403"/>
    </location>
</feature>
<dbReference type="Proteomes" id="UP000798808">
    <property type="component" value="Unassembled WGS sequence"/>
</dbReference>
<keyword evidence="1" id="KW-0802">TPR repeat</keyword>
<feature type="signal peptide" evidence="3">
    <location>
        <begin position="1"/>
        <end position="21"/>
    </location>
</feature>
<keyword evidence="2" id="KW-1133">Transmembrane helix</keyword>
<keyword evidence="5" id="KW-1185">Reference proteome</keyword>
<proteinExistence type="predicted"/>
<evidence type="ECO:0000313" key="5">
    <source>
        <dbReference type="Proteomes" id="UP000798808"/>
    </source>
</evidence>
<feature type="repeat" description="TPR" evidence="1">
    <location>
        <begin position="213"/>
        <end position="246"/>
    </location>
</feature>
<dbReference type="SUPFAM" id="SSF48452">
    <property type="entry name" value="TPR-like"/>
    <property type="match status" value="1"/>
</dbReference>
<dbReference type="Gene3D" id="1.25.40.10">
    <property type="entry name" value="Tetratricopeptide repeat domain"/>
    <property type="match status" value="2"/>
</dbReference>
<evidence type="ECO:0000313" key="4">
    <source>
        <dbReference type="EMBL" id="MTI23681.1"/>
    </source>
</evidence>
<gene>
    <name evidence="4" type="ORF">E1163_01815</name>
</gene>
<evidence type="ECO:0000256" key="2">
    <source>
        <dbReference type="SAM" id="Phobius"/>
    </source>
</evidence>
<dbReference type="EMBL" id="SMLW01000273">
    <property type="protein sequence ID" value="MTI23681.1"/>
    <property type="molecule type" value="Genomic_DNA"/>
</dbReference>
<evidence type="ECO:0000256" key="3">
    <source>
        <dbReference type="SAM" id="SignalP"/>
    </source>
</evidence>
<dbReference type="PROSITE" id="PS50005">
    <property type="entry name" value="TPR"/>
    <property type="match status" value="2"/>
</dbReference>
<sequence>MKMTRNISFLILYFILNCCYAQDLDQLYKEAVELSDLELASKVNILALQQENEQVVANSYYLIAYLQKKEDDFFNAVINYMEAAKHYREMGDFNNLAGVVENLGNIYKESGFKSAGLKYFYDALHLKEQEQDTLGLMHTHYNIGQLFVDIDESDSALMNYRKALGIAKKLRSNFVGRIYNDMGICHSSIENYDVARKYYDSVDISDASIVTRARILNNRGYSYLRQKDTLQASKYFKEVLELDLNEVEDRTLSYVYGNLGNTQKSPGLMIKYYEASFSYLEDKAMTMSSKYYSTCKELEKLYRVTGEEQCALYYDHLQDIFTEELIELQDKLQSENLQYQVEAATWKLESELRMRDQILLYVVAALLLALIGVVIFYRRTYEARKKEGSILIQARELKEKLSS</sequence>
<organism evidence="4 5">
    <name type="scientific">Fulvivirga kasyanovii</name>
    <dbReference type="NCBI Taxonomy" id="396812"/>
    <lineage>
        <taxon>Bacteria</taxon>
        <taxon>Pseudomonadati</taxon>
        <taxon>Bacteroidota</taxon>
        <taxon>Cytophagia</taxon>
        <taxon>Cytophagales</taxon>
        <taxon>Fulvivirgaceae</taxon>
        <taxon>Fulvivirga</taxon>
    </lineage>
</organism>
<dbReference type="SMART" id="SM00028">
    <property type="entry name" value="TPR"/>
    <property type="match status" value="4"/>
</dbReference>
<name>A0ABW9RJ12_9BACT</name>
<feature type="transmembrane region" description="Helical" evidence="2">
    <location>
        <begin position="358"/>
        <end position="377"/>
    </location>
</feature>
<evidence type="ECO:0000256" key="1">
    <source>
        <dbReference type="PROSITE-ProRule" id="PRU00339"/>
    </source>
</evidence>